<dbReference type="GeneID" id="63776805"/>
<dbReference type="InterPro" id="IPR023210">
    <property type="entry name" value="NADP_OxRdtase_dom"/>
</dbReference>
<dbReference type="InterPro" id="IPR050523">
    <property type="entry name" value="AKR_Detox_Biosynth"/>
</dbReference>
<dbReference type="GO" id="GO:0016491">
    <property type="term" value="F:oxidoreductase activity"/>
    <property type="evidence" value="ECO:0007669"/>
    <property type="project" value="UniProtKB-KW"/>
</dbReference>
<dbReference type="PRINTS" id="PR00069">
    <property type="entry name" value="ALDKETRDTASE"/>
</dbReference>
<dbReference type="OrthoDB" id="2310150at2759"/>
<dbReference type="AlphaFoldDB" id="A0A1Y2DT86"/>
<dbReference type="Proteomes" id="UP000193689">
    <property type="component" value="Unassembled WGS sequence"/>
</dbReference>
<evidence type="ECO:0000256" key="1">
    <source>
        <dbReference type="ARBA" id="ARBA00023002"/>
    </source>
</evidence>
<comment type="caution">
    <text evidence="3">The sequence shown here is derived from an EMBL/GenBank/DDBJ whole genome shotgun (WGS) entry which is preliminary data.</text>
</comment>
<proteinExistence type="predicted"/>
<protein>
    <submittedName>
        <fullName evidence="3">NADP-dependent oxidoreductase domain-containing protein</fullName>
    </submittedName>
</protein>
<sequence>MGVNNLLHSFQGPEALKPALNVINAQGIKEIDTAQMYGTNETDLGEAGAAAMGFAVSTKNYGGWKKGVALTRDDMLKTTKESLQKLRVDQVDIFHIHGPDRSLQYDECVSTVHELFEKGVFKRFGVSNFSPDEVRELHDYCTSKGYVLPTVYQGNYNAVSRNIDTTLFPLLRERGIAFYAYSPIAGDFLIKSRKALEEGTEAGRFAAGTSDSLKEMYRGLYVKPSMLAALDKWEALAKDEGVSKAELAYRWVYCHSSLKPEQGDDILGASKIEQIVSSVGG</sequence>
<gene>
    <name evidence="3" type="ORF">BCR38DRAFT_438801</name>
</gene>
<evidence type="ECO:0000313" key="4">
    <source>
        <dbReference type="Proteomes" id="UP000193689"/>
    </source>
</evidence>
<dbReference type="InParanoid" id="A0A1Y2DT86"/>
<keyword evidence="1" id="KW-0560">Oxidoreductase</keyword>
<dbReference type="InterPro" id="IPR020471">
    <property type="entry name" value="AKR"/>
</dbReference>
<accession>A0A1Y2DT86</accession>
<dbReference type="InterPro" id="IPR036812">
    <property type="entry name" value="NAD(P)_OxRdtase_dom_sf"/>
</dbReference>
<dbReference type="PANTHER" id="PTHR43364:SF4">
    <property type="entry name" value="NAD(P)-LINKED OXIDOREDUCTASE SUPERFAMILY PROTEIN"/>
    <property type="match status" value="1"/>
</dbReference>
<evidence type="ECO:0000259" key="2">
    <source>
        <dbReference type="Pfam" id="PF00248"/>
    </source>
</evidence>
<dbReference type="Pfam" id="PF00248">
    <property type="entry name" value="Aldo_ket_red"/>
    <property type="match status" value="1"/>
</dbReference>
<dbReference type="EMBL" id="MCFJ01000009">
    <property type="protein sequence ID" value="ORY62483.1"/>
    <property type="molecule type" value="Genomic_DNA"/>
</dbReference>
<dbReference type="STRING" id="1141098.A0A1Y2DT86"/>
<evidence type="ECO:0000313" key="3">
    <source>
        <dbReference type="EMBL" id="ORY62483.1"/>
    </source>
</evidence>
<organism evidence="3 4">
    <name type="scientific">Pseudomassariella vexata</name>
    <dbReference type="NCBI Taxonomy" id="1141098"/>
    <lineage>
        <taxon>Eukaryota</taxon>
        <taxon>Fungi</taxon>
        <taxon>Dikarya</taxon>
        <taxon>Ascomycota</taxon>
        <taxon>Pezizomycotina</taxon>
        <taxon>Sordariomycetes</taxon>
        <taxon>Xylariomycetidae</taxon>
        <taxon>Amphisphaeriales</taxon>
        <taxon>Pseudomassariaceae</taxon>
        <taxon>Pseudomassariella</taxon>
    </lineage>
</organism>
<dbReference type="PANTHER" id="PTHR43364">
    <property type="entry name" value="NADH-SPECIFIC METHYLGLYOXAL REDUCTASE-RELATED"/>
    <property type="match status" value="1"/>
</dbReference>
<name>A0A1Y2DT86_9PEZI</name>
<reference evidence="3 4" key="1">
    <citation type="submission" date="2016-07" db="EMBL/GenBank/DDBJ databases">
        <title>Pervasive Adenine N6-methylation of Active Genes in Fungi.</title>
        <authorList>
            <consortium name="DOE Joint Genome Institute"/>
            <person name="Mondo S.J."/>
            <person name="Dannebaum R.O."/>
            <person name="Kuo R.C."/>
            <person name="Labutti K."/>
            <person name="Haridas S."/>
            <person name="Kuo A."/>
            <person name="Salamov A."/>
            <person name="Ahrendt S.R."/>
            <person name="Lipzen A."/>
            <person name="Sullivan W."/>
            <person name="Andreopoulos W.B."/>
            <person name="Clum A."/>
            <person name="Lindquist E."/>
            <person name="Daum C."/>
            <person name="Ramamoorthy G.K."/>
            <person name="Gryganskyi A."/>
            <person name="Culley D."/>
            <person name="Magnuson J.K."/>
            <person name="James T.Y."/>
            <person name="O'Malley M.A."/>
            <person name="Stajich J.E."/>
            <person name="Spatafora J.W."/>
            <person name="Visel A."/>
            <person name="Grigoriev I.V."/>
        </authorList>
    </citation>
    <scope>NUCLEOTIDE SEQUENCE [LARGE SCALE GENOMIC DNA]</scope>
    <source>
        <strain evidence="3 4">CBS 129021</strain>
    </source>
</reference>
<dbReference type="RefSeq" id="XP_040714319.1">
    <property type="nucleotide sequence ID" value="XM_040860593.1"/>
</dbReference>
<dbReference type="Gene3D" id="3.20.20.100">
    <property type="entry name" value="NADP-dependent oxidoreductase domain"/>
    <property type="match status" value="1"/>
</dbReference>
<feature type="domain" description="NADP-dependent oxidoreductase" evidence="2">
    <location>
        <begin position="16"/>
        <end position="279"/>
    </location>
</feature>
<keyword evidence="4" id="KW-1185">Reference proteome</keyword>
<dbReference type="SUPFAM" id="SSF51430">
    <property type="entry name" value="NAD(P)-linked oxidoreductase"/>
    <property type="match status" value="1"/>
</dbReference>